<dbReference type="AlphaFoldDB" id="A0A8J5V0X1"/>
<dbReference type="PANTHER" id="PTHR36089:SF1">
    <property type="entry name" value="CHITIN SYNTHASE 3 COMPLEX PROTEIN CSI2-RELATED"/>
    <property type="match status" value="1"/>
</dbReference>
<evidence type="ECO:0000256" key="1">
    <source>
        <dbReference type="SAM" id="MobiDB-lite"/>
    </source>
</evidence>
<proteinExistence type="predicted"/>
<sequence length="566" mass="60809">MRITTLLFVVAISLASPLSQGDTHRTNNQEIIVNNNNRPHYSIVNRFHQVVNKFSPDRQHKKRADGDEEEDDEPQNNNNQQTTPTVVVVTRTSTPATTSTTPQTTSTTPRTTAAPTTNTPAPATTTQQTQPTTTTASAPATTPTTTSQRTTTTPTPQEDNSDDEDSDNDSDNEDEERPTTTTTSSSSTSTTSLRTDLPVSTTSTSETVDDKPVSATSNNNPPPALTDAILDMPTLTNADDQYMTYVIQIPAGPQGKGTDPEDDGSVQNPYVSMSTLPTNTVFIVMGAVIAFLLLAFIAYHLVTAMLSNRRAKKETGVYQFMNHNRVFNSELLSDYSPSSGNGGGGNGGGGAGGGMAGGMVGAFAHGYSTSDSKFTSSDSRSFHSGYGPVGGGGSQYEYSSNQGRAYRDNLLNVGQNNNKQSLFISPTLELSNKRASRYTPTHSQHQYSRSVVGLGMHDNGSYGSLSGMSMTRPGYSTTSVHNQSPLSDRTSGWGGSEEYNNSTELGSMHESQTVIPTSRLYDYRGNSNNYGNNNNGYNARMVSNNNSYGGRRPPSQTLEELLDQSR</sequence>
<feature type="compositionally biased region" description="Polar residues" evidence="1">
    <location>
        <begin position="498"/>
        <end position="510"/>
    </location>
</feature>
<reference evidence="4 5" key="1">
    <citation type="journal article" date="2021" name="DNA Res.">
        <title>Genome analysis of Candida subhashii reveals its hybrid nature and dual mitochondrial genome conformations.</title>
        <authorList>
            <person name="Mixao V."/>
            <person name="Hegedusova E."/>
            <person name="Saus E."/>
            <person name="Pryszcz L.P."/>
            <person name="Cillingova A."/>
            <person name="Nosek J."/>
            <person name="Gabaldon T."/>
        </authorList>
    </citation>
    <scope>NUCLEOTIDE SEQUENCE [LARGE SCALE GENOMIC DNA]</scope>
    <source>
        <strain evidence="4 5">CBS 10753</strain>
    </source>
</reference>
<organism evidence="4 5">
    <name type="scientific">[Candida] subhashii</name>
    <dbReference type="NCBI Taxonomy" id="561895"/>
    <lineage>
        <taxon>Eukaryota</taxon>
        <taxon>Fungi</taxon>
        <taxon>Dikarya</taxon>
        <taxon>Ascomycota</taxon>
        <taxon>Saccharomycotina</taxon>
        <taxon>Pichiomycetes</taxon>
        <taxon>Debaryomycetaceae</taxon>
        <taxon>Spathaspora</taxon>
    </lineage>
</organism>
<dbReference type="GO" id="GO:0005935">
    <property type="term" value="C:cellular bud neck"/>
    <property type="evidence" value="ECO:0007669"/>
    <property type="project" value="TreeGrafter"/>
</dbReference>
<dbReference type="GeneID" id="73467652"/>
<name>A0A8J5V0X1_9ASCO</name>
<keyword evidence="2" id="KW-0472">Membrane</keyword>
<dbReference type="RefSeq" id="XP_049265877.1">
    <property type="nucleotide sequence ID" value="XM_049410570.1"/>
</dbReference>
<evidence type="ECO:0000313" key="5">
    <source>
        <dbReference type="Proteomes" id="UP000694255"/>
    </source>
</evidence>
<dbReference type="OrthoDB" id="4065319at2759"/>
<feature type="compositionally biased region" description="Low complexity" evidence="1">
    <location>
        <begin position="75"/>
        <end position="158"/>
    </location>
</feature>
<feature type="compositionally biased region" description="Polar residues" evidence="1">
    <location>
        <begin position="543"/>
        <end position="558"/>
    </location>
</feature>
<evidence type="ECO:0000256" key="2">
    <source>
        <dbReference type="SAM" id="Phobius"/>
    </source>
</evidence>
<dbReference type="PANTHER" id="PTHR36089">
    <property type="entry name" value="CHITIN SYNTHASE 3 COMPLEX PROTEIN CSI2-RELATED"/>
    <property type="match status" value="1"/>
</dbReference>
<feature type="compositionally biased region" description="Polar residues" evidence="1">
    <location>
        <begin position="474"/>
        <end position="490"/>
    </location>
</feature>
<feature type="signal peptide" evidence="3">
    <location>
        <begin position="1"/>
        <end position="21"/>
    </location>
</feature>
<gene>
    <name evidence="4" type="ORF">J8A68_000851</name>
</gene>
<dbReference type="InterPro" id="IPR051009">
    <property type="entry name" value="PRM"/>
</dbReference>
<feature type="compositionally biased region" description="Acidic residues" evidence="1">
    <location>
        <begin position="159"/>
        <end position="176"/>
    </location>
</feature>
<dbReference type="EMBL" id="JAGSYN010000048">
    <property type="protein sequence ID" value="KAG7665645.1"/>
    <property type="molecule type" value="Genomic_DNA"/>
</dbReference>
<keyword evidence="2" id="KW-0812">Transmembrane</keyword>
<evidence type="ECO:0000313" key="4">
    <source>
        <dbReference type="EMBL" id="KAG7665645.1"/>
    </source>
</evidence>
<protein>
    <recommendedName>
        <fullName evidence="6">Mid2 domain-containing protein</fullName>
    </recommendedName>
</protein>
<evidence type="ECO:0000256" key="3">
    <source>
        <dbReference type="SAM" id="SignalP"/>
    </source>
</evidence>
<keyword evidence="5" id="KW-1185">Reference proteome</keyword>
<feature type="compositionally biased region" description="Low complexity" evidence="1">
    <location>
        <begin position="179"/>
        <end position="192"/>
    </location>
</feature>
<feature type="transmembrane region" description="Helical" evidence="2">
    <location>
        <begin position="281"/>
        <end position="302"/>
    </location>
</feature>
<keyword evidence="3" id="KW-0732">Signal</keyword>
<dbReference type="GO" id="GO:0000324">
    <property type="term" value="C:fungal-type vacuole"/>
    <property type="evidence" value="ECO:0007669"/>
    <property type="project" value="TreeGrafter"/>
</dbReference>
<keyword evidence="2" id="KW-1133">Transmembrane helix</keyword>
<feature type="chain" id="PRO_5035299238" description="Mid2 domain-containing protein" evidence="3">
    <location>
        <begin position="22"/>
        <end position="566"/>
    </location>
</feature>
<feature type="region of interest" description="Disordered" evidence="1">
    <location>
        <begin position="474"/>
        <end position="510"/>
    </location>
</feature>
<comment type="caution">
    <text evidence="4">The sequence shown here is derived from an EMBL/GenBank/DDBJ whole genome shotgun (WGS) entry which is preliminary data.</text>
</comment>
<evidence type="ECO:0008006" key="6">
    <source>
        <dbReference type="Google" id="ProtNLM"/>
    </source>
</evidence>
<accession>A0A8J5V0X1</accession>
<feature type="region of interest" description="Disordered" evidence="1">
    <location>
        <begin position="52"/>
        <end position="225"/>
    </location>
</feature>
<feature type="region of interest" description="Disordered" evidence="1">
    <location>
        <begin position="543"/>
        <end position="566"/>
    </location>
</feature>
<dbReference type="Proteomes" id="UP000694255">
    <property type="component" value="Unassembled WGS sequence"/>
</dbReference>